<dbReference type="AlphaFoldDB" id="A0A402DNC4"/>
<comment type="caution">
    <text evidence="2">The sequence shown here is derived from an EMBL/GenBank/DDBJ whole genome shotgun (WGS) entry which is preliminary data.</text>
</comment>
<gene>
    <name evidence="2" type="ORF">CBZ_06830</name>
</gene>
<dbReference type="InterPro" id="IPR004360">
    <property type="entry name" value="Glyas_Fos-R_dOase_dom"/>
</dbReference>
<dbReference type="InterPro" id="IPR037523">
    <property type="entry name" value="VOC_core"/>
</dbReference>
<dbReference type="PANTHER" id="PTHR33993:SF14">
    <property type="entry name" value="GB|AAF24581.1"/>
    <property type="match status" value="1"/>
</dbReference>
<dbReference type="OrthoDB" id="9793039at2"/>
<evidence type="ECO:0000259" key="1">
    <source>
        <dbReference type="PROSITE" id="PS51819"/>
    </source>
</evidence>
<evidence type="ECO:0000313" key="3">
    <source>
        <dbReference type="Proteomes" id="UP000289954"/>
    </source>
</evidence>
<proteinExistence type="predicted"/>
<sequence>MTLQRTYPQGVTSWIDLEQDDVEAATAFYGALLGWTFHDATPPHAPVRYVIAQLDGQDAAGIGGPRTPGTGTPTSDPSWHTYVAVDDLPAALARLEAAGATVTTGPTVAGEGGAWAAFTDAQGADLRLWQAKNRLGAQITNAPGAWNFTDLRTTDQDAARDLYGRAFGWEFSDLGFATMIRVPGYGDHLAATVDPGIHERQDEVSAPPGFADAIGWLGPTVGDEPPHWHVTFTVEDRDTAADLAARHGGTVLGTDESDWTRTATIRDPQGAVFTASQFTPPS</sequence>
<dbReference type="SUPFAM" id="SSF54593">
    <property type="entry name" value="Glyoxalase/Bleomycin resistance protein/Dihydroxybiphenyl dioxygenase"/>
    <property type="match status" value="2"/>
</dbReference>
<evidence type="ECO:0000313" key="2">
    <source>
        <dbReference type="EMBL" id="GCE75627.1"/>
    </source>
</evidence>
<dbReference type="EMBL" id="BIMR01000038">
    <property type="protein sequence ID" value="GCE75627.1"/>
    <property type="molecule type" value="Genomic_DNA"/>
</dbReference>
<organism evidence="2 3">
    <name type="scientific">Cellulomonas biazotea</name>
    <dbReference type="NCBI Taxonomy" id="1709"/>
    <lineage>
        <taxon>Bacteria</taxon>
        <taxon>Bacillati</taxon>
        <taxon>Actinomycetota</taxon>
        <taxon>Actinomycetes</taxon>
        <taxon>Micrococcales</taxon>
        <taxon>Cellulomonadaceae</taxon>
        <taxon>Cellulomonas</taxon>
    </lineage>
</organism>
<dbReference type="Gene3D" id="3.10.180.10">
    <property type="entry name" value="2,3-Dihydroxybiphenyl 1,2-Dioxygenase, domain 1"/>
    <property type="match status" value="2"/>
</dbReference>
<dbReference type="Pfam" id="PF00903">
    <property type="entry name" value="Glyoxalase"/>
    <property type="match status" value="1"/>
</dbReference>
<keyword evidence="3" id="KW-1185">Reference proteome</keyword>
<keyword evidence="2" id="KW-0378">Hydrolase</keyword>
<feature type="domain" description="VOC" evidence="1">
    <location>
        <begin position="10"/>
        <end position="131"/>
    </location>
</feature>
<dbReference type="Proteomes" id="UP000289954">
    <property type="component" value="Unassembled WGS sequence"/>
</dbReference>
<dbReference type="PROSITE" id="PS51819">
    <property type="entry name" value="VOC"/>
    <property type="match status" value="2"/>
</dbReference>
<dbReference type="InterPro" id="IPR052164">
    <property type="entry name" value="Anthracycline_SecMetBiosynth"/>
</dbReference>
<accession>A0A402DNC4</accession>
<dbReference type="Pfam" id="PF18029">
    <property type="entry name" value="Glyoxalase_6"/>
    <property type="match status" value="1"/>
</dbReference>
<feature type="domain" description="VOC" evidence="1">
    <location>
        <begin position="145"/>
        <end position="278"/>
    </location>
</feature>
<dbReference type="InterPro" id="IPR041581">
    <property type="entry name" value="Glyoxalase_6"/>
</dbReference>
<name>A0A402DNC4_9CELL</name>
<dbReference type="GO" id="GO:0016787">
    <property type="term" value="F:hydrolase activity"/>
    <property type="evidence" value="ECO:0007669"/>
    <property type="project" value="UniProtKB-KW"/>
</dbReference>
<protein>
    <submittedName>
        <fullName evidence="2">Hydrolase</fullName>
    </submittedName>
</protein>
<dbReference type="PANTHER" id="PTHR33993">
    <property type="entry name" value="GLYOXALASE-RELATED"/>
    <property type="match status" value="1"/>
</dbReference>
<dbReference type="RefSeq" id="WP_130780230.1">
    <property type="nucleotide sequence ID" value="NZ_BIMR01000038.1"/>
</dbReference>
<dbReference type="CDD" id="cd07247">
    <property type="entry name" value="SgaA_N_like"/>
    <property type="match status" value="1"/>
</dbReference>
<dbReference type="InterPro" id="IPR029068">
    <property type="entry name" value="Glyas_Bleomycin-R_OHBP_Dase"/>
</dbReference>
<reference evidence="2 3" key="1">
    <citation type="submission" date="2019-01" db="EMBL/GenBank/DDBJ databases">
        <title>Draft genome sequence of Cellulomonas takizawaensis strain TKZ-21.</title>
        <authorList>
            <person name="Yamamura H."/>
            <person name="Hayashi T."/>
            <person name="Hamada M."/>
            <person name="Serisawa Y."/>
            <person name="Matsuyama K."/>
            <person name="Nakagawa Y."/>
            <person name="Otoguro M."/>
            <person name="Yanagida F."/>
            <person name="Hayakawa M."/>
        </authorList>
    </citation>
    <scope>NUCLEOTIDE SEQUENCE [LARGE SCALE GENOMIC DNA]</scope>
    <source>
        <strain evidence="2 3">NBRC12680</strain>
    </source>
</reference>